<protein>
    <submittedName>
        <fullName evidence="1">Uncharacterized protein</fullName>
    </submittedName>
</protein>
<proteinExistence type="predicted"/>
<organism evidence="1 2">
    <name type="scientific">Hymenobacter actinosclerus</name>
    <dbReference type="NCBI Taxonomy" id="82805"/>
    <lineage>
        <taxon>Bacteria</taxon>
        <taxon>Pseudomonadati</taxon>
        <taxon>Bacteroidota</taxon>
        <taxon>Cytophagia</taxon>
        <taxon>Cytophagales</taxon>
        <taxon>Hymenobacteraceae</taxon>
        <taxon>Hymenobacter</taxon>
    </lineage>
</organism>
<evidence type="ECO:0000313" key="1">
    <source>
        <dbReference type="EMBL" id="SET99605.1"/>
    </source>
</evidence>
<name>A0A1I0IQV8_9BACT</name>
<keyword evidence="2" id="KW-1185">Reference proteome</keyword>
<evidence type="ECO:0000313" key="2">
    <source>
        <dbReference type="Proteomes" id="UP000198697"/>
    </source>
</evidence>
<dbReference type="PROSITE" id="PS51257">
    <property type="entry name" value="PROKAR_LIPOPROTEIN"/>
    <property type="match status" value="1"/>
</dbReference>
<gene>
    <name evidence="1" type="ORF">SAMN04487998_3457</name>
</gene>
<reference evidence="2" key="1">
    <citation type="submission" date="2016-10" db="EMBL/GenBank/DDBJ databases">
        <authorList>
            <person name="Varghese N."/>
            <person name="Submissions S."/>
        </authorList>
    </citation>
    <scope>NUCLEOTIDE SEQUENCE [LARGE SCALE GENOMIC DNA]</scope>
    <source>
        <strain evidence="2">DSM 15310</strain>
    </source>
</reference>
<dbReference type="Proteomes" id="UP000198697">
    <property type="component" value="Unassembled WGS sequence"/>
</dbReference>
<sequence>MPRDYDLLLALLMTFSACKKKEEETVPASDFNFSYYRNIFLYMP</sequence>
<dbReference type="AlphaFoldDB" id="A0A1I0IQV8"/>
<dbReference type="STRING" id="82805.SAMN04487998_3457"/>
<dbReference type="EMBL" id="FOHS01000005">
    <property type="protein sequence ID" value="SET99605.1"/>
    <property type="molecule type" value="Genomic_DNA"/>
</dbReference>
<accession>A0A1I0IQV8</accession>